<keyword evidence="3 5" id="KW-0808">Transferase</keyword>
<evidence type="ECO:0000313" key="6">
    <source>
        <dbReference type="Proteomes" id="UP000093052"/>
    </source>
</evidence>
<dbReference type="RefSeq" id="WP_003247850.1">
    <property type="nucleotide sequence ID" value="NZ_CP012712.1"/>
</dbReference>
<proteinExistence type="inferred from homology"/>
<dbReference type="EMBL" id="CP016622">
    <property type="protein sequence ID" value="ANZ28893.1"/>
    <property type="molecule type" value="Genomic_DNA"/>
</dbReference>
<evidence type="ECO:0000313" key="5">
    <source>
        <dbReference type="EMBL" id="ANZ28893.1"/>
    </source>
</evidence>
<keyword evidence="2" id="KW-0328">Glycosyltransferase</keyword>
<dbReference type="InterPro" id="IPR001173">
    <property type="entry name" value="Glyco_trans_2-like"/>
</dbReference>
<dbReference type="Proteomes" id="UP000093052">
    <property type="component" value="Chromosome"/>
</dbReference>
<evidence type="ECO:0000259" key="4">
    <source>
        <dbReference type="Pfam" id="PF00535"/>
    </source>
</evidence>
<dbReference type="Pfam" id="PF00535">
    <property type="entry name" value="Glycos_transf_2"/>
    <property type="match status" value="1"/>
</dbReference>
<sequence>MVKVSVIIPAYNVESYIERCLTSIVNQSLEEVEIIIINDGSTDNTLNVINKFCSFDNRIKIINSKNSGVSAARNYGLSQSTGKYIFQIDADDWIETNALKEMYEAAEESNADIVIANAYVDYDNGKMVPLIDGKLTCDDPLKDFLIGNIIPCVWTKLYRRSLFISNNIGYCEKVRIGEDLLANFFLILHAKKIMKIEKFFLHYIQRQGSAMNSYRESMYDIYIVLNKIEEFLKKNNLYEKYKNEFLYLKYMHTYYYRVVMFSNLSSIHKDFYNNWKKEKDCYLGNNYISEFLMREKYRNRVLEKLYRTNYFLGLTFGILKKLLR</sequence>
<protein>
    <submittedName>
        <fullName evidence="5">Sugar transferase</fullName>
    </submittedName>
</protein>
<dbReference type="KEGG" id="ptl:AOT13_01435"/>
<dbReference type="GO" id="GO:0016757">
    <property type="term" value="F:glycosyltransferase activity"/>
    <property type="evidence" value="ECO:0007669"/>
    <property type="project" value="UniProtKB-KW"/>
</dbReference>
<dbReference type="Gene3D" id="3.90.550.10">
    <property type="entry name" value="Spore Coat Polysaccharide Biosynthesis Protein SpsA, Chain A"/>
    <property type="match status" value="1"/>
</dbReference>
<feature type="domain" description="Glycosyltransferase 2-like" evidence="4">
    <location>
        <begin position="5"/>
        <end position="133"/>
    </location>
</feature>
<keyword evidence="6" id="KW-1185">Reference proteome</keyword>
<organism evidence="5 6">
    <name type="scientific">Parageobacillus thermoglucosidasius</name>
    <name type="common">Geobacillus thermoglucosidasius</name>
    <dbReference type="NCBI Taxonomy" id="1426"/>
    <lineage>
        <taxon>Bacteria</taxon>
        <taxon>Bacillati</taxon>
        <taxon>Bacillota</taxon>
        <taxon>Bacilli</taxon>
        <taxon>Bacillales</taxon>
        <taxon>Anoxybacillaceae</taxon>
        <taxon>Parageobacillus</taxon>
    </lineage>
</organism>
<dbReference type="CDD" id="cd00761">
    <property type="entry name" value="Glyco_tranf_GTA_type"/>
    <property type="match status" value="1"/>
</dbReference>
<dbReference type="PANTHER" id="PTHR22916:SF51">
    <property type="entry name" value="GLYCOSYLTRANSFERASE EPSH-RELATED"/>
    <property type="match status" value="1"/>
</dbReference>
<dbReference type="SUPFAM" id="SSF53448">
    <property type="entry name" value="Nucleotide-diphospho-sugar transferases"/>
    <property type="match status" value="1"/>
</dbReference>
<reference evidence="6" key="1">
    <citation type="journal article" date="2016" name="Genome Announc.">
        <title>Complete Genome Sequence of Geobacillus thermoglucosidasius NCIMB 11955, the Progenitor of a Bioethanol Production Strain.</title>
        <authorList>
            <person name="Sheng L."/>
            <person name="Zhang Y."/>
            <person name="Minton N.P."/>
        </authorList>
    </citation>
    <scope>NUCLEOTIDE SEQUENCE [LARGE SCALE GENOMIC DNA]</scope>
    <source>
        <strain evidence="6">NCIMB 11955</strain>
    </source>
</reference>
<dbReference type="GeneID" id="56924139"/>
<evidence type="ECO:0000256" key="1">
    <source>
        <dbReference type="ARBA" id="ARBA00006739"/>
    </source>
</evidence>
<comment type="similarity">
    <text evidence="1">Belongs to the glycosyltransferase 2 family.</text>
</comment>
<dbReference type="PANTHER" id="PTHR22916">
    <property type="entry name" value="GLYCOSYLTRANSFERASE"/>
    <property type="match status" value="1"/>
</dbReference>
<dbReference type="AlphaFoldDB" id="A0AAN0YQ01"/>
<gene>
    <name evidence="5" type="ORF">BCV53_01440</name>
</gene>
<evidence type="ECO:0000256" key="2">
    <source>
        <dbReference type="ARBA" id="ARBA00022676"/>
    </source>
</evidence>
<dbReference type="InterPro" id="IPR029044">
    <property type="entry name" value="Nucleotide-diphossugar_trans"/>
</dbReference>
<accession>A0AAN0YQ01</accession>
<name>A0AAN0YQ01_PARTM</name>
<evidence type="ECO:0000256" key="3">
    <source>
        <dbReference type="ARBA" id="ARBA00022679"/>
    </source>
</evidence>